<feature type="transmembrane region" description="Helical" evidence="5">
    <location>
        <begin position="406"/>
        <end position="425"/>
    </location>
</feature>
<keyword evidence="3 5" id="KW-1133">Transmembrane helix</keyword>
<comment type="subcellular location">
    <subcellularLocation>
        <location evidence="1">Membrane</location>
        <topology evidence="1">Multi-pass membrane protein</topology>
    </subcellularLocation>
</comment>
<dbReference type="FunFam" id="1.20.1250.20:FF:000355">
    <property type="entry name" value="SLC (SoLute Carrier) homolog"/>
    <property type="match status" value="1"/>
</dbReference>
<dbReference type="Gene3D" id="1.20.1250.20">
    <property type="entry name" value="MFS general substrate transporter like domains"/>
    <property type="match status" value="2"/>
</dbReference>
<keyword evidence="4 5" id="KW-0472">Membrane</keyword>
<protein>
    <recommendedName>
        <fullName evidence="6">Major facilitator superfamily (MFS) profile domain-containing protein</fullName>
    </recommendedName>
</protein>
<proteinExistence type="predicted"/>
<evidence type="ECO:0000256" key="4">
    <source>
        <dbReference type="ARBA" id="ARBA00023136"/>
    </source>
</evidence>
<dbReference type="SUPFAM" id="SSF103473">
    <property type="entry name" value="MFS general substrate transporter"/>
    <property type="match status" value="1"/>
</dbReference>
<evidence type="ECO:0000259" key="6">
    <source>
        <dbReference type="PROSITE" id="PS50850"/>
    </source>
</evidence>
<feature type="domain" description="Major facilitator superfamily (MFS) profile" evidence="6">
    <location>
        <begin position="68"/>
        <end position="523"/>
    </location>
</feature>
<evidence type="ECO:0000256" key="5">
    <source>
        <dbReference type="SAM" id="Phobius"/>
    </source>
</evidence>
<keyword evidence="9" id="KW-1185">Reference proteome</keyword>
<dbReference type="GO" id="GO:0016020">
    <property type="term" value="C:membrane"/>
    <property type="evidence" value="ECO:0007669"/>
    <property type="project" value="UniProtKB-SubCell"/>
</dbReference>
<dbReference type="InterPro" id="IPR036259">
    <property type="entry name" value="MFS_trans_sf"/>
</dbReference>
<feature type="transmembrane region" description="Helical" evidence="5">
    <location>
        <begin position="165"/>
        <end position="188"/>
    </location>
</feature>
<evidence type="ECO:0000256" key="3">
    <source>
        <dbReference type="ARBA" id="ARBA00022989"/>
    </source>
</evidence>
<dbReference type="Proteomes" id="UP000030764">
    <property type="component" value="Unassembled WGS sequence"/>
</dbReference>
<dbReference type="PANTHER" id="PTHR11662">
    <property type="entry name" value="SOLUTE CARRIER FAMILY 17"/>
    <property type="match status" value="1"/>
</dbReference>
<dbReference type="InterPro" id="IPR020846">
    <property type="entry name" value="MFS_dom"/>
</dbReference>
<dbReference type="InterPro" id="IPR050382">
    <property type="entry name" value="MFS_Na/Anion_cotransporter"/>
</dbReference>
<feature type="transmembrane region" description="Helical" evidence="5">
    <location>
        <begin position="262"/>
        <end position="281"/>
    </location>
</feature>
<name>A0A085MAY4_9BILA</name>
<dbReference type="Proteomes" id="UP000030758">
    <property type="component" value="Unassembled WGS sequence"/>
</dbReference>
<dbReference type="InterPro" id="IPR011701">
    <property type="entry name" value="MFS"/>
</dbReference>
<feature type="transmembrane region" description="Helical" evidence="5">
    <location>
        <begin position="431"/>
        <end position="451"/>
    </location>
</feature>
<feature type="transmembrane region" description="Helical" evidence="5">
    <location>
        <begin position="325"/>
        <end position="344"/>
    </location>
</feature>
<feature type="non-terminal residue" evidence="7">
    <location>
        <position position="1"/>
    </location>
</feature>
<feature type="transmembrane region" description="Helical" evidence="5">
    <location>
        <begin position="194"/>
        <end position="216"/>
    </location>
</feature>
<evidence type="ECO:0000313" key="9">
    <source>
        <dbReference type="Proteomes" id="UP000030764"/>
    </source>
</evidence>
<dbReference type="PANTHER" id="PTHR11662:SF399">
    <property type="entry name" value="FI19708P1-RELATED"/>
    <property type="match status" value="1"/>
</dbReference>
<accession>A0A085MAY4</accession>
<dbReference type="AlphaFoldDB" id="A0A085MAY4"/>
<dbReference type="EMBL" id="KL367532">
    <property type="protein sequence ID" value="KFD65792.1"/>
    <property type="molecule type" value="Genomic_DNA"/>
</dbReference>
<evidence type="ECO:0000256" key="2">
    <source>
        <dbReference type="ARBA" id="ARBA00022692"/>
    </source>
</evidence>
<feature type="transmembrane region" description="Helical" evidence="5">
    <location>
        <begin position="472"/>
        <end position="491"/>
    </location>
</feature>
<feature type="transmembrane region" description="Helical" evidence="5">
    <location>
        <begin position="66"/>
        <end position="84"/>
    </location>
</feature>
<dbReference type="Pfam" id="PF07690">
    <property type="entry name" value="MFS_1"/>
    <property type="match status" value="1"/>
</dbReference>
<feature type="transmembrane region" description="Helical" evidence="5">
    <location>
        <begin position="138"/>
        <end position="158"/>
    </location>
</feature>
<dbReference type="GO" id="GO:0022857">
    <property type="term" value="F:transmembrane transporter activity"/>
    <property type="evidence" value="ECO:0007669"/>
    <property type="project" value="InterPro"/>
</dbReference>
<dbReference type="GO" id="GO:0006820">
    <property type="term" value="P:monoatomic anion transport"/>
    <property type="evidence" value="ECO:0007669"/>
    <property type="project" value="TreeGrafter"/>
</dbReference>
<sequence length="553" mass="60631">LDSKTIVQLHFNATVPRQSSSDNRTPKRQPFFKMTGSQRVENDGKTGERMESELAFWNLKAGRLRLSILLCLAVGSIAMARNSLSMAMVCMVNSNFKGSTSDLRSDNGRQSVLPKSAQHCPPAELAGHFNWSKEQQDILFSAVYWGALISGIPGGILADKYGSTNIIFFCLVGTALSMAIIPTAAYSSGYESVFALRLATGVFGQGAVVPAVGSLMSKWIPPTERSSVIAMYTAGNQISNVIGMPLNAFLCQQRQLFGGWPSIFYLCSLLGLIVGFLWLAVVTDSPDKSYWVTQREIVMIDRALKSHRSSTKLNIPLRQLPWRKLLFSWPLISVNINCFTYQFVSTMLSTYMPIYFKEAMHLNIRQNGVVSALPYIAQLVTKLIFAAMADRMKSNRPTEATKICKIFNSVATFGAGSFLLALSLVDCQHSAEAIAFMIMANALISGAVPGFMTSTLSVAPNYSGTVSSISKYHGQVAAVITPYFIGAMLHGDTPEQWHPVFSVVGVALFSSGIIFIIFGSCEIQDWAKVTQDNDHTMSSIDNVKHKSKRTVYS</sequence>
<reference evidence="7 9" key="1">
    <citation type="journal article" date="2014" name="Nat. Genet.">
        <title>Genome and transcriptome of the porcine whipworm Trichuris suis.</title>
        <authorList>
            <person name="Jex A.R."/>
            <person name="Nejsum P."/>
            <person name="Schwarz E.M."/>
            <person name="Hu L."/>
            <person name="Young N.D."/>
            <person name="Hall R.S."/>
            <person name="Korhonen P.K."/>
            <person name="Liao S."/>
            <person name="Thamsborg S."/>
            <person name="Xia J."/>
            <person name="Xu P."/>
            <person name="Wang S."/>
            <person name="Scheerlinck J.P."/>
            <person name="Hofmann A."/>
            <person name="Sternberg P.W."/>
            <person name="Wang J."/>
            <person name="Gasser R.B."/>
        </authorList>
    </citation>
    <scope>NUCLEOTIDE SEQUENCE [LARGE SCALE GENOMIC DNA]</scope>
    <source>
        <strain evidence="8">DCEP-RM93F</strain>
        <strain evidence="7">DCEP-RM93M</strain>
    </source>
</reference>
<feature type="transmembrane region" description="Helical" evidence="5">
    <location>
        <begin position="364"/>
        <end position="385"/>
    </location>
</feature>
<dbReference type="PROSITE" id="PS50850">
    <property type="entry name" value="MFS"/>
    <property type="match status" value="1"/>
</dbReference>
<feature type="transmembrane region" description="Helical" evidence="5">
    <location>
        <begin position="497"/>
        <end position="518"/>
    </location>
</feature>
<dbReference type="FunFam" id="1.20.1250.20:FF:000423">
    <property type="entry name" value="Putative inorganic phosphate cotransporter-like Protein"/>
    <property type="match status" value="1"/>
</dbReference>
<keyword evidence="2 5" id="KW-0812">Transmembrane</keyword>
<evidence type="ECO:0000313" key="7">
    <source>
        <dbReference type="EMBL" id="KFD54380.1"/>
    </source>
</evidence>
<feature type="transmembrane region" description="Helical" evidence="5">
    <location>
        <begin position="228"/>
        <end position="250"/>
    </location>
</feature>
<evidence type="ECO:0000313" key="8">
    <source>
        <dbReference type="EMBL" id="KFD65792.1"/>
    </source>
</evidence>
<evidence type="ECO:0000256" key="1">
    <source>
        <dbReference type="ARBA" id="ARBA00004141"/>
    </source>
</evidence>
<gene>
    <name evidence="7" type="ORF">M513_04723</name>
    <name evidence="8" type="ORF">M514_04723</name>
</gene>
<dbReference type="EMBL" id="KL363208">
    <property type="protein sequence ID" value="KFD54380.1"/>
    <property type="molecule type" value="Genomic_DNA"/>
</dbReference>
<organism evidence="7 9">
    <name type="scientific">Trichuris suis</name>
    <name type="common">pig whipworm</name>
    <dbReference type="NCBI Taxonomy" id="68888"/>
    <lineage>
        <taxon>Eukaryota</taxon>
        <taxon>Metazoa</taxon>
        <taxon>Ecdysozoa</taxon>
        <taxon>Nematoda</taxon>
        <taxon>Enoplea</taxon>
        <taxon>Dorylaimia</taxon>
        <taxon>Trichinellida</taxon>
        <taxon>Trichuridae</taxon>
        <taxon>Trichuris</taxon>
    </lineage>
</organism>